<dbReference type="Gene3D" id="3.40.50.2300">
    <property type="match status" value="1"/>
</dbReference>
<dbReference type="SUPFAM" id="SSF46894">
    <property type="entry name" value="C-terminal effector domain of the bipartite response regulators"/>
    <property type="match status" value="1"/>
</dbReference>
<dbReference type="PANTHER" id="PTHR48111:SF1">
    <property type="entry name" value="TWO-COMPONENT RESPONSE REGULATOR ORR33"/>
    <property type="match status" value="1"/>
</dbReference>
<evidence type="ECO:0000259" key="7">
    <source>
        <dbReference type="PROSITE" id="PS51755"/>
    </source>
</evidence>
<dbReference type="InterPro" id="IPR001789">
    <property type="entry name" value="Sig_transdc_resp-reg_receiver"/>
</dbReference>
<proteinExistence type="predicted"/>
<dbReference type="EMBL" id="CABP01000048">
    <property type="protein sequence ID" value="CBI04145.1"/>
    <property type="molecule type" value="Genomic_DNA"/>
</dbReference>
<dbReference type="PROSITE" id="PS51755">
    <property type="entry name" value="OMPR_PHOB"/>
    <property type="match status" value="1"/>
</dbReference>
<keyword evidence="4" id="KW-0238">DNA-binding</keyword>
<evidence type="ECO:0000256" key="2">
    <source>
        <dbReference type="ARBA" id="ARBA00023012"/>
    </source>
</evidence>
<evidence type="ECO:0000256" key="3">
    <source>
        <dbReference type="ARBA" id="ARBA00023015"/>
    </source>
</evidence>
<keyword evidence="3" id="KW-0805">Transcription regulation</keyword>
<evidence type="ECO:0000256" key="1">
    <source>
        <dbReference type="ARBA" id="ARBA00022553"/>
    </source>
</evidence>
<dbReference type="PROSITE" id="PS50110">
    <property type="entry name" value="RESPONSE_REGULATORY"/>
    <property type="match status" value="1"/>
</dbReference>
<gene>
    <name evidence="8" type="ORF">CARN5_2418</name>
</gene>
<dbReference type="InterPro" id="IPR016032">
    <property type="entry name" value="Sig_transdc_resp-reg_C-effctor"/>
</dbReference>
<dbReference type="Pfam" id="PF00486">
    <property type="entry name" value="Trans_reg_C"/>
    <property type="match status" value="1"/>
</dbReference>
<organism evidence="8">
    <name type="scientific">mine drainage metagenome</name>
    <dbReference type="NCBI Taxonomy" id="410659"/>
    <lineage>
        <taxon>unclassified sequences</taxon>
        <taxon>metagenomes</taxon>
        <taxon>ecological metagenomes</taxon>
    </lineage>
</organism>
<evidence type="ECO:0000256" key="4">
    <source>
        <dbReference type="ARBA" id="ARBA00023125"/>
    </source>
</evidence>
<dbReference type="InterPro" id="IPR039420">
    <property type="entry name" value="WalR-like"/>
</dbReference>
<evidence type="ECO:0000256" key="5">
    <source>
        <dbReference type="ARBA" id="ARBA00023163"/>
    </source>
</evidence>
<reference evidence="8" key="1">
    <citation type="submission" date="2009-10" db="EMBL/GenBank/DDBJ databases">
        <title>Diversity of trophic interactions inside an arsenic-rich microbial ecosystem.</title>
        <authorList>
            <person name="Bertin P.N."/>
            <person name="Heinrich-Salmeron A."/>
            <person name="Pelletier E."/>
            <person name="Goulhen-Chollet F."/>
            <person name="Arsene-Ploetze F."/>
            <person name="Gallien S."/>
            <person name="Calteau A."/>
            <person name="Vallenet D."/>
            <person name="Casiot C."/>
            <person name="Chane-Woon-Ming B."/>
            <person name="Giloteaux L."/>
            <person name="Barakat M."/>
            <person name="Bonnefoy V."/>
            <person name="Bruneel O."/>
            <person name="Chandler M."/>
            <person name="Cleiss J."/>
            <person name="Duran R."/>
            <person name="Elbaz-Poulichet F."/>
            <person name="Fonknechten N."/>
            <person name="Lauga B."/>
            <person name="Mornico D."/>
            <person name="Ortet P."/>
            <person name="Schaeffer C."/>
            <person name="Siguier P."/>
            <person name="Alexander Thil Smith A."/>
            <person name="Van Dorsselaer A."/>
            <person name="Weissenbach J."/>
            <person name="Medigue C."/>
            <person name="Le Paslier D."/>
        </authorList>
    </citation>
    <scope>NUCLEOTIDE SEQUENCE</scope>
</reference>
<dbReference type="GO" id="GO:0000976">
    <property type="term" value="F:transcription cis-regulatory region binding"/>
    <property type="evidence" value="ECO:0007669"/>
    <property type="project" value="TreeGrafter"/>
</dbReference>
<evidence type="ECO:0000313" key="8">
    <source>
        <dbReference type="EMBL" id="CBI04145.1"/>
    </source>
</evidence>
<feature type="domain" description="Response regulatory" evidence="6">
    <location>
        <begin position="16"/>
        <end position="130"/>
    </location>
</feature>
<keyword evidence="5" id="KW-0804">Transcription</keyword>
<keyword evidence="2" id="KW-0902">Two-component regulatory system</keyword>
<dbReference type="InterPro" id="IPR011006">
    <property type="entry name" value="CheY-like_superfamily"/>
</dbReference>
<sequence>MRQPQKGDLEPIERPRILVLSVSDASTFAADVMLHHLGASVRTVMEPDDAERLLDIWRPNVLIITFWSAALGAWCRGLRGILSFTDLPILVLGDRDDEQEALEVLDAGADAYLAQPFGAALLVSQVQSFLGRSSWERRTIGDKSTLCVDPIAQRLWIRGQEVHLTRRLFRLMHYLALHPDRMFSSPEVSTILAERNQTMQSNAIAVQIYRLRKTLEAVGADTWLETVHGFGYRLVVPQSDKTPPSSTVHGGFHETP</sequence>
<dbReference type="GO" id="GO:0032993">
    <property type="term" value="C:protein-DNA complex"/>
    <property type="evidence" value="ECO:0007669"/>
    <property type="project" value="TreeGrafter"/>
</dbReference>
<dbReference type="Gene3D" id="1.10.10.10">
    <property type="entry name" value="Winged helix-like DNA-binding domain superfamily/Winged helix DNA-binding domain"/>
    <property type="match status" value="1"/>
</dbReference>
<dbReference type="GO" id="GO:0000156">
    <property type="term" value="F:phosphorelay response regulator activity"/>
    <property type="evidence" value="ECO:0007669"/>
    <property type="project" value="TreeGrafter"/>
</dbReference>
<dbReference type="CDD" id="cd00383">
    <property type="entry name" value="trans_reg_C"/>
    <property type="match status" value="1"/>
</dbReference>
<comment type="caution">
    <text evidence="8">The sequence shown here is derived from an EMBL/GenBank/DDBJ whole genome shotgun (WGS) entry which is preliminary data.</text>
</comment>
<name>E6QAB9_9ZZZZ</name>
<dbReference type="InterPro" id="IPR001867">
    <property type="entry name" value="OmpR/PhoB-type_DNA-bd"/>
</dbReference>
<accession>E6QAB9</accession>
<dbReference type="PANTHER" id="PTHR48111">
    <property type="entry name" value="REGULATOR OF RPOS"/>
    <property type="match status" value="1"/>
</dbReference>
<dbReference type="InterPro" id="IPR036388">
    <property type="entry name" value="WH-like_DNA-bd_sf"/>
</dbReference>
<feature type="domain" description="OmpR/PhoB-type" evidence="7">
    <location>
        <begin position="135"/>
        <end position="236"/>
    </location>
</feature>
<dbReference type="GO" id="GO:0005829">
    <property type="term" value="C:cytosol"/>
    <property type="evidence" value="ECO:0007669"/>
    <property type="project" value="TreeGrafter"/>
</dbReference>
<protein>
    <submittedName>
        <fullName evidence="8">Putative Response regulator mprA (Mycobacterial persistence regulator A)</fullName>
    </submittedName>
</protein>
<dbReference type="GO" id="GO:0006355">
    <property type="term" value="P:regulation of DNA-templated transcription"/>
    <property type="evidence" value="ECO:0007669"/>
    <property type="project" value="InterPro"/>
</dbReference>
<dbReference type="AlphaFoldDB" id="E6QAB9"/>
<dbReference type="SUPFAM" id="SSF52172">
    <property type="entry name" value="CheY-like"/>
    <property type="match status" value="1"/>
</dbReference>
<dbReference type="SMART" id="SM00862">
    <property type="entry name" value="Trans_reg_C"/>
    <property type="match status" value="1"/>
</dbReference>
<keyword evidence="1" id="KW-0597">Phosphoprotein</keyword>
<evidence type="ECO:0000259" key="6">
    <source>
        <dbReference type="PROSITE" id="PS50110"/>
    </source>
</evidence>